<dbReference type="PANTHER" id="PTHR14490">
    <property type="entry name" value="ZINC FINGER, ZZ TYPE"/>
    <property type="match status" value="1"/>
</dbReference>
<organism evidence="4">
    <name type="scientific">Pseudozyma antarctica</name>
    <name type="common">Yeast</name>
    <name type="synonym">Candida antarctica</name>
    <dbReference type="NCBI Taxonomy" id="84753"/>
    <lineage>
        <taxon>Eukaryota</taxon>
        <taxon>Fungi</taxon>
        <taxon>Dikarya</taxon>
        <taxon>Basidiomycota</taxon>
        <taxon>Ustilaginomycotina</taxon>
        <taxon>Ustilaginomycetes</taxon>
        <taxon>Ustilaginales</taxon>
        <taxon>Ustilaginaceae</taxon>
        <taxon>Moesziomyces</taxon>
    </lineage>
</organism>
<feature type="compositionally biased region" description="Basic and acidic residues" evidence="2">
    <location>
        <begin position="1267"/>
        <end position="1280"/>
    </location>
</feature>
<feature type="compositionally biased region" description="Basic and acidic residues" evidence="2">
    <location>
        <begin position="207"/>
        <end position="224"/>
    </location>
</feature>
<feature type="compositionally biased region" description="Low complexity" evidence="2">
    <location>
        <begin position="863"/>
        <end position="876"/>
    </location>
</feature>
<dbReference type="GO" id="GO:0000447">
    <property type="term" value="P:endonucleolytic cleavage in ITS1 to separate SSU-rRNA from 5.8S rRNA and LSU-rRNA from tricistronic rRNA transcript (SSU-rRNA, 5.8S rRNA, LSU-rRNA)"/>
    <property type="evidence" value="ECO:0007669"/>
    <property type="project" value="TreeGrafter"/>
</dbReference>
<feature type="domain" description="Kri1-like C-terminal" evidence="3">
    <location>
        <begin position="1640"/>
        <end position="1706"/>
    </location>
</feature>
<feature type="compositionally biased region" description="Basic and acidic residues" evidence="2">
    <location>
        <begin position="1748"/>
        <end position="1760"/>
    </location>
</feature>
<feature type="compositionally biased region" description="Low complexity" evidence="2">
    <location>
        <begin position="1145"/>
        <end position="1159"/>
    </location>
</feature>
<feature type="compositionally biased region" description="Basic residues" evidence="2">
    <location>
        <begin position="1581"/>
        <end position="1594"/>
    </location>
</feature>
<evidence type="ECO:0000313" key="5">
    <source>
        <dbReference type="Proteomes" id="UP000053758"/>
    </source>
</evidence>
<feature type="compositionally biased region" description="Acidic residues" evidence="2">
    <location>
        <begin position="1337"/>
        <end position="1349"/>
    </location>
</feature>
<dbReference type="GO" id="GO:0005730">
    <property type="term" value="C:nucleolus"/>
    <property type="evidence" value="ECO:0007669"/>
    <property type="project" value="TreeGrafter"/>
</dbReference>
<evidence type="ECO:0000256" key="1">
    <source>
        <dbReference type="ARBA" id="ARBA00007473"/>
    </source>
</evidence>
<dbReference type="InterPro" id="IPR001305">
    <property type="entry name" value="HSP_DnaJ_Cys-rich_dom"/>
</dbReference>
<feature type="region of interest" description="Disordered" evidence="2">
    <location>
        <begin position="1720"/>
        <end position="1760"/>
    </location>
</feature>
<feature type="region of interest" description="Disordered" evidence="2">
    <location>
        <begin position="35"/>
        <end position="75"/>
    </location>
</feature>
<evidence type="ECO:0000256" key="2">
    <source>
        <dbReference type="SAM" id="MobiDB-lite"/>
    </source>
</evidence>
<comment type="similarity">
    <text evidence="1">Belongs to the KRI1 family.</text>
</comment>
<dbReference type="InterPro" id="IPR024626">
    <property type="entry name" value="Kri1-like_C"/>
</dbReference>
<accession>A0A081CHU6</accession>
<gene>
    <name evidence="4" type="ORF">PAN0_012c4464</name>
</gene>
<feature type="compositionally biased region" description="Polar residues" evidence="2">
    <location>
        <begin position="35"/>
        <end position="59"/>
    </location>
</feature>
<dbReference type="EMBL" id="DF830079">
    <property type="protein sequence ID" value="GAK66242.1"/>
    <property type="molecule type" value="Genomic_DNA"/>
</dbReference>
<feature type="region of interest" description="Disordered" evidence="2">
    <location>
        <begin position="1075"/>
        <end position="1101"/>
    </location>
</feature>
<sequence length="1760" mass="191555">MSASQTRQATALDPRSGVHSFHAIPTASTRMIAQASGGASQLLPSFPSRSPASNLPTSLQSSHSNHQSEPSSIAPGRTALEFDSYASFFDGFASHKSHGSDDDHVQDSDVTDATDRAGTFSLFGTYDDEDLQDLRALSFTNSIRMNLEALSRSGADHYALNADGYEDPNLHYGSKSVEDTSDARWMQNSYAQLISQLSNTQVGAGRLSHDRERSPDERYYEGEPRYYQGHDYQESLTQRTNSSKDTPPTASLASGRSSSDANDDDLRTPPEPSYDAFEPSMEPAHYHPSPAHQEHRPPLFVQPARPSASPSSALPMAGQTASNVGAQAPQLGSPFQPSQRQAQQPTRSLQRQELQQVFSRYEISDDSALEMLSDDAEAQRRAAGKARMMPGQYAESNSATAVTSPAQSALGHARRRSSNMTVFDPSKPFTRLGPQDIAFSAANLPERRLTADDCADIIVSRHPTLCDAPLREFGEDGQPLPPTKKQETSEEERAARKQALSVKFCAKQRLSLIKAMILMESRSASWKRVGPFNAANANNATGVDPIDAPGASSHGEQGVSRLPPMPSPWSIEIRHEQLDVAQIKGKSKKSIELASLRTNALCTKCEGSKLGACLTCKAEQADECFWCSGTGREKTRAQAWCRRCQGAGVLKCNTCHGSLKSDCRSCEGTGTGEYGFFVDVTVKRVEMPAVPLATLFPQLDSASASFQPSYDEVRAAAKLALWDSITKLTEARHHAVATKGGKSKSKDMVPVMAACVWENSTSHVVSVDVPLAAKFKKGASPALRPEGLQRKIPTQRRFFTVPTDADLCSVELSEEEVKKIVHDSIGDHAISGRGPSPTLPDSRGSSGYALGSPYGSATPSPPMSLSGSSSASLATPDEGAGMSGYSTPSRVPSPRSDLPPAKPAAKEFVHRPSPLSQLAATTPAGSAFSVQTDAARLNNNQGNGSPRSSPEHSPEGSSGPKPRRPSAGQILSKKLSSNILNKLSAHRGSFNIVPTSSAAVLIRLLQDRVAFDDTSSPKMDLFADAGDSSGAQVDIRTKPEESLNHFTVNKDFAERYLHNKQRAELHQLEAKYGKDALSDGSDDDSETDSESDVTEDEDGDQINANVDAAIFRTLQRIRNKDAALYDSKTDIFEQEAKAAEEAARRSGAAASTSKVSSTTKKSKKLTLQDYQRQRVQELIETSENPAEALADATTSDRAKGLQDDDDDDKMPFAQEQEELRKQVSQAFHANVDEADDLFVKRSEAEGSNGGSYRDAVIASLGPDASEDMVREAIRRNRETESSEAVASTSTDPNEQKANEDFLLNYILNRGWIDKSAEERPAKPRLSKSLLKSKSTDATEDDKQDDDEAAGDGATSSNAYGRDWEAEAAELESEASFDSMADAFETAYNFRFEQGAESLTIPTYSRTSKDSARRTDNTRKRKREERAERKEEEKRHKMQELARLKNLKRQEIVDKLKKLREVTGSSVEDLQGLDLEGDFDPDAHDKAMQKAFGDGYYEGEDGDEKPTWDDDIDIDDIIEEHEAATAPAKKGKKAKPAHDADEDDEGRIEMDADFLDGDDGGEQGAAGSKEAAIRARLADKKLSKKDRKKLKKKLKAALSKGSSAPADGSDSEADGVDESIMDADRAGPSSMPTSAEDKKKMAKDMIDSYYNLDYEDMIGDLPTRFKYAQVAPADYGMSAVDILLADDEQLNQVVGLKNLQPYRRGKNRPIDLGKRLGTFRKEVYGNTSKTPDGADKPQKKRLGKKERNRLKAAESEPTKDA</sequence>
<feature type="region of interest" description="Disordered" evidence="2">
    <location>
        <begin position="1517"/>
        <end position="1638"/>
    </location>
</feature>
<feature type="compositionally biased region" description="Basic residues" evidence="2">
    <location>
        <begin position="1737"/>
        <end position="1747"/>
    </location>
</feature>
<feature type="region of interest" description="Disordered" evidence="2">
    <location>
        <begin position="1316"/>
        <end position="1374"/>
    </location>
</feature>
<feature type="compositionally biased region" description="Acidic residues" evidence="2">
    <location>
        <begin position="1365"/>
        <end position="1374"/>
    </location>
</feature>
<dbReference type="Pfam" id="PF05178">
    <property type="entry name" value="Kri1"/>
    <property type="match status" value="1"/>
</dbReference>
<dbReference type="Proteomes" id="UP000053758">
    <property type="component" value="Unassembled WGS sequence"/>
</dbReference>
<evidence type="ECO:0000313" key="4">
    <source>
        <dbReference type="EMBL" id="GAK66242.1"/>
    </source>
</evidence>
<protein>
    <submittedName>
        <fullName evidence="4">Protein KRI1 homolog</fullName>
    </submittedName>
</protein>
<dbReference type="CDD" id="cd10719">
    <property type="entry name" value="DnaJ_zf"/>
    <property type="match status" value="1"/>
</dbReference>
<feature type="region of interest" description="Disordered" evidence="2">
    <location>
        <begin position="1398"/>
        <end position="1441"/>
    </location>
</feature>
<feature type="region of interest" description="Disordered" evidence="2">
    <location>
        <begin position="199"/>
        <end position="353"/>
    </location>
</feature>
<feature type="region of interest" description="Disordered" evidence="2">
    <location>
        <begin position="1241"/>
        <end position="1298"/>
    </location>
</feature>
<dbReference type="Pfam" id="PF12936">
    <property type="entry name" value="Kri1_C"/>
    <property type="match status" value="1"/>
</dbReference>
<feature type="region of interest" description="Disordered" evidence="2">
    <location>
        <begin position="826"/>
        <end position="910"/>
    </location>
</feature>
<feature type="region of interest" description="Disordered" evidence="2">
    <location>
        <begin position="1143"/>
        <end position="1212"/>
    </location>
</feature>
<reference evidence="4" key="1">
    <citation type="submission" date="2014-07" db="EMBL/GenBank/DDBJ databases">
        <title>Draft genome sequence of the yeast Pseudozyma antarctica JCM 10317 known as a producer of lipase B which used in a wide range of industrial applications.</title>
        <authorList>
            <person name="Morita T."/>
            <person name="Saika A."/>
            <person name="Koike H."/>
        </authorList>
    </citation>
    <scope>NUCLEOTIDE SEQUENCE</scope>
    <source>
        <strain evidence="4">JCM 10317</strain>
    </source>
</reference>
<feature type="region of interest" description="Disordered" evidence="2">
    <location>
        <begin position="1"/>
        <end position="23"/>
    </location>
</feature>
<dbReference type="GO" id="GO:0030686">
    <property type="term" value="C:90S preribosome"/>
    <property type="evidence" value="ECO:0007669"/>
    <property type="project" value="TreeGrafter"/>
</dbReference>
<feature type="region of interest" description="Disordered" evidence="2">
    <location>
        <begin position="936"/>
        <end position="968"/>
    </location>
</feature>
<dbReference type="PANTHER" id="PTHR14490:SF5">
    <property type="entry name" value="PROTEIN KRI1 HOMOLOG"/>
    <property type="match status" value="1"/>
</dbReference>
<name>A0A081CHU6_PSEA2</name>
<dbReference type="RefSeq" id="XP_014655487.1">
    <property type="nucleotide sequence ID" value="XM_014800001.1"/>
</dbReference>
<feature type="compositionally biased region" description="Acidic residues" evidence="2">
    <location>
        <begin position="1080"/>
        <end position="1100"/>
    </location>
</feature>
<dbReference type="GeneID" id="26305255"/>
<keyword evidence="5" id="KW-1185">Reference proteome</keyword>
<feature type="compositionally biased region" description="Acidic residues" evidence="2">
    <location>
        <begin position="1539"/>
        <end position="1560"/>
    </location>
</feature>
<dbReference type="GO" id="GO:0051082">
    <property type="term" value="F:unfolded protein binding"/>
    <property type="evidence" value="ECO:0007669"/>
    <property type="project" value="InterPro"/>
</dbReference>
<feature type="compositionally biased region" description="Basic and acidic residues" evidence="2">
    <location>
        <begin position="1406"/>
        <end position="1441"/>
    </location>
</feature>
<dbReference type="GO" id="GO:0031072">
    <property type="term" value="F:heat shock protein binding"/>
    <property type="evidence" value="ECO:0007669"/>
    <property type="project" value="InterPro"/>
</dbReference>
<feature type="compositionally biased region" description="Acidic residues" evidence="2">
    <location>
        <begin position="1608"/>
        <end position="1620"/>
    </location>
</feature>
<feature type="compositionally biased region" description="Polar residues" evidence="2">
    <location>
        <begin position="333"/>
        <end position="353"/>
    </location>
</feature>
<dbReference type="HOGENOM" id="CLU_239110_0_0_1"/>
<proteinExistence type="inferred from homology"/>
<feature type="compositionally biased region" description="Low complexity" evidence="2">
    <location>
        <begin position="60"/>
        <end position="72"/>
    </location>
</feature>
<feature type="compositionally biased region" description="Polar residues" evidence="2">
    <location>
        <begin position="234"/>
        <end position="260"/>
    </location>
</feature>
<feature type="region of interest" description="Disordered" evidence="2">
    <location>
        <begin position="469"/>
        <end position="493"/>
    </location>
</feature>
<evidence type="ECO:0000259" key="3">
    <source>
        <dbReference type="Pfam" id="PF12936"/>
    </source>
</evidence>
<feature type="compositionally biased region" description="Basic and acidic residues" evidence="2">
    <location>
        <begin position="484"/>
        <end position="493"/>
    </location>
</feature>
<feature type="compositionally biased region" description="Low complexity" evidence="2">
    <location>
        <begin position="303"/>
        <end position="317"/>
    </location>
</feature>
<dbReference type="InterPro" id="IPR018034">
    <property type="entry name" value="Kri1"/>
</dbReference>
<feature type="compositionally biased region" description="Basic and acidic residues" evidence="2">
    <location>
        <begin position="1570"/>
        <end position="1580"/>
    </location>
</feature>